<dbReference type="RefSeq" id="WP_346143371.1">
    <property type="nucleotide sequence ID" value="NZ_BAAAUA010000013.1"/>
</dbReference>
<reference evidence="2" key="1">
    <citation type="journal article" date="2019" name="Int. J. Syst. Evol. Microbiol.">
        <title>The Global Catalogue of Microorganisms (GCM) 10K type strain sequencing project: providing services to taxonomists for standard genome sequencing and annotation.</title>
        <authorList>
            <consortium name="The Broad Institute Genomics Platform"/>
            <consortium name="The Broad Institute Genome Sequencing Center for Infectious Disease"/>
            <person name="Wu L."/>
            <person name="Ma J."/>
        </authorList>
    </citation>
    <scope>NUCLEOTIDE SEQUENCE [LARGE SCALE GENOMIC DNA]</scope>
    <source>
        <strain evidence="2">CGMCC 4.1622</strain>
    </source>
</reference>
<proteinExistence type="predicted"/>
<evidence type="ECO:0000313" key="1">
    <source>
        <dbReference type="EMBL" id="MFC5641336.1"/>
    </source>
</evidence>
<dbReference type="EMBL" id="JBHSOC010000011">
    <property type="protein sequence ID" value="MFC5641336.1"/>
    <property type="molecule type" value="Genomic_DNA"/>
</dbReference>
<organism evidence="1 2">
    <name type="scientific">Kitasatospora cinereorecta</name>
    <dbReference type="NCBI Taxonomy" id="285560"/>
    <lineage>
        <taxon>Bacteria</taxon>
        <taxon>Bacillati</taxon>
        <taxon>Actinomycetota</taxon>
        <taxon>Actinomycetes</taxon>
        <taxon>Kitasatosporales</taxon>
        <taxon>Streptomycetaceae</taxon>
        <taxon>Kitasatospora</taxon>
    </lineage>
</organism>
<gene>
    <name evidence="1" type="ORF">ACFPZF_08170</name>
</gene>
<comment type="caution">
    <text evidence="1">The sequence shown here is derived from an EMBL/GenBank/DDBJ whole genome shotgun (WGS) entry which is preliminary data.</text>
</comment>
<sequence>MLTTAPRRHPGPAPVHVLGARWLASANRQATTAFTEWRAGQLAAIEIGRRFNVVRVTDQRLGTAALQDMQLAGVVVGPVLLNRPWHAVEFLIALRQGEHWQMRDSELITRAMDGSPAVTVAMPAPGLPRTQGRSWLVPPDGRQFLTHPHNLANALRRARTQLRRPPARRP</sequence>
<accession>A0ABW0V9U7</accession>
<evidence type="ECO:0000313" key="2">
    <source>
        <dbReference type="Proteomes" id="UP001596066"/>
    </source>
</evidence>
<protein>
    <submittedName>
        <fullName evidence="1">Uncharacterized protein</fullName>
    </submittedName>
</protein>
<dbReference type="Proteomes" id="UP001596066">
    <property type="component" value="Unassembled WGS sequence"/>
</dbReference>
<keyword evidence="2" id="KW-1185">Reference proteome</keyword>
<name>A0ABW0V9U7_9ACTN</name>